<reference evidence="2 3" key="1">
    <citation type="journal article" date="2014" name="Antonie Van Leeuwenhoek">
        <title>Hyphomonas beringensis sp. nov. and Hyphomonas chukchiensis sp. nov., isolated from surface seawater of the Bering Sea and Chukchi Sea.</title>
        <authorList>
            <person name="Li C."/>
            <person name="Lai Q."/>
            <person name="Li G."/>
            <person name="Dong C."/>
            <person name="Wang J."/>
            <person name="Liao Y."/>
            <person name="Shao Z."/>
        </authorList>
    </citation>
    <scope>NUCLEOTIDE SEQUENCE [LARGE SCALE GENOMIC DNA]</scope>
    <source>
        <strain evidence="2 3">BH-BN04-4</strain>
    </source>
</reference>
<evidence type="ECO:0000313" key="2">
    <source>
        <dbReference type="EMBL" id="KCZ56143.1"/>
    </source>
</evidence>
<dbReference type="Pfam" id="PF08808">
    <property type="entry name" value="RES"/>
    <property type="match status" value="1"/>
</dbReference>
<dbReference type="Proteomes" id="UP000027190">
    <property type="component" value="Unassembled WGS sequence"/>
</dbReference>
<evidence type="ECO:0000313" key="3">
    <source>
        <dbReference type="Proteomes" id="UP000027190"/>
    </source>
</evidence>
<sequence length="72" mass="7819">MAGHRPGIRAPVLRSDNTAFYAPTQLIAEFFRLEGFDGIIYGSAFAETGRNTALFDLNGAEQVDAHSFEVIG</sequence>
<dbReference type="EMBL" id="AWFG01000052">
    <property type="protein sequence ID" value="KCZ56143.1"/>
    <property type="molecule type" value="Genomic_DNA"/>
</dbReference>
<dbReference type="InterPro" id="IPR014914">
    <property type="entry name" value="RES_dom"/>
</dbReference>
<dbReference type="RefSeq" id="WP_051615536.1">
    <property type="nucleotide sequence ID" value="NZ_AWFG01000052.1"/>
</dbReference>
<organism evidence="2 3">
    <name type="scientific">Hyphomonas chukchiensis</name>
    <dbReference type="NCBI Taxonomy" id="1280947"/>
    <lineage>
        <taxon>Bacteria</taxon>
        <taxon>Pseudomonadati</taxon>
        <taxon>Pseudomonadota</taxon>
        <taxon>Alphaproteobacteria</taxon>
        <taxon>Hyphomonadales</taxon>
        <taxon>Hyphomonadaceae</taxon>
        <taxon>Hyphomonas</taxon>
    </lineage>
</organism>
<gene>
    <name evidence="2" type="ORF">HY30_07775</name>
</gene>
<comment type="caution">
    <text evidence="2">The sequence shown here is derived from an EMBL/GenBank/DDBJ whole genome shotgun (WGS) entry which is preliminary data.</text>
</comment>
<name>A0A062UEL8_9PROT</name>
<dbReference type="PATRIC" id="fig|1280947.3.peg.2974"/>
<feature type="domain" description="RES" evidence="1">
    <location>
        <begin position="16"/>
        <end position="62"/>
    </location>
</feature>
<keyword evidence="3" id="KW-1185">Reference proteome</keyword>
<evidence type="ECO:0000259" key="1">
    <source>
        <dbReference type="Pfam" id="PF08808"/>
    </source>
</evidence>
<accession>A0A062UEL8</accession>
<dbReference type="OrthoDB" id="648213at2"/>
<protein>
    <recommendedName>
        <fullName evidence="1">RES domain-containing protein</fullName>
    </recommendedName>
</protein>
<proteinExistence type="predicted"/>
<dbReference type="AlphaFoldDB" id="A0A062UEL8"/>